<keyword evidence="5" id="KW-0560">Oxidoreductase</keyword>
<dbReference type="GeneID" id="25283677"/>
<evidence type="ECO:0000256" key="5">
    <source>
        <dbReference type="ARBA" id="ARBA00023002"/>
    </source>
</evidence>
<dbReference type="InterPro" id="IPR045170">
    <property type="entry name" value="MTOX"/>
</dbReference>
<dbReference type="GO" id="GO:0051698">
    <property type="term" value="F:saccharopine oxidase activity"/>
    <property type="evidence" value="ECO:0007669"/>
    <property type="project" value="TreeGrafter"/>
</dbReference>
<dbReference type="Proteomes" id="UP000027920">
    <property type="component" value="Unassembled WGS sequence"/>
</dbReference>
<evidence type="ECO:0000313" key="7">
    <source>
        <dbReference type="EMBL" id="KEF55113.1"/>
    </source>
</evidence>
<protein>
    <recommendedName>
        <fullName evidence="6">FAD dependent oxidoreductase domain-containing protein</fullName>
    </recommendedName>
</protein>
<dbReference type="OrthoDB" id="2219495at2759"/>
<keyword evidence="4" id="KW-0274">FAD</keyword>
<dbReference type="PANTHER" id="PTHR10961">
    <property type="entry name" value="PEROXISOMAL SARCOSINE OXIDASE"/>
    <property type="match status" value="1"/>
</dbReference>
<dbReference type="HOGENOM" id="CLU_007884_0_2_1"/>
<dbReference type="Gene3D" id="3.30.9.10">
    <property type="entry name" value="D-Amino Acid Oxidase, subunit A, domain 2"/>
    <property type="match status" value="1"/>
</dbReference>
<evidence type="ECO:0000313" key="8">
    <source>
        <dbReference type="Proteomes" id="UP000027920"/>
    </source>
</evidence>
<comment type="cofactor">
    <cofactor evidence="1">
        <name>FAD</name>
        <dbReference type="ChEBI" id="CHEBI:57692"/>
    </cofactor>
</comment>
<dbReference type="InterPro" id="IPR006076">
    <property type="entry name" value="FAD-dep_OxRdtase"/>
</dbReference>
<dbReference type="InterPro" id="IPR036188">
    <property type="entry name" value="FAD/NAD-bd_sf"/>
</dbReference>
<evidence type="ECO:0000259" key="6">
    <source>
        <dbReference type="Pfam" id="PF01266"/>
    </source>
</evidence>
<evidence type="ECO:0000256" key="3">
    <source>
        <dbReference type="ARBA" id="ARBA00022630"/>
    </source>
</evidence>
<feature type="domain" description="FAD dependent oxidoreductase" evidence="6">
    <location>
        <begin position="9"/>
        <end position="394"/>
    </location>
</feature>
<keyword evidence="3" id="KW-0285">Flavoprotein</keyword>
<dbReference type="VEuPathDB" id="FungiDB:A1O9_08766"/>
<organism evidence="7 8">
    <name type="scientific">Exophiala aquamarina CBS 119918</name>
    <dbReference type="NCBI Taxonomy" id="1182545"/>
    <lineage>
        <taxon>Eukaryota</taxon>
        <taxon>Fungi</taxon>
        <taxon>Dikarya</taxon>
        <taxon>Ascomycota</taxon>
        <taxon>Pezizomycotina</taxon>
        <taxon>Eurotiomycetes</taxon>
        <taxon>Chaetothyriomycetidae</taxon>
        <taxon>Chaetothyriales</taxon>
        <taxon>Herpotrichiellaceae</taxon>
        <taxon>Exophiala</taxon>
    </lineage>
</organism>
<dbReference type="GO" id="GO:0050660">
    <property type="term" value="F:flavin adenine dinucleotide binding"/>
    <property type="evidence" value="ECO:0007669"/>
    <property type="project" value="InterPro"/>
</dbReference>
<dbReference type="EMBL" id="AMGV01000008">
    <property type="protein sequence ID" value="KEF55113.1"/>
    <property type="molecule type" value="Genomic_DNA"/>
</dbReference>
<reference evidence="7 8" key="1">
    <citation type="submission" date="2013-03" db="EMBL/GenBank/DDBJ databases">
        <title>The Genome Sequence of Exophiala aquamarina CBS 119918.</title>
        <authorList>
            <consortium name="The Broad Institute Genomics Platform"/>
            <person name="Cuomo C."/>
            <person name="de Hoog S."/>
            <person name="Gorbushina A."/>
            <person name="Walker B."/>
            <person name="Young S.K."/>
            <person name="Zeng Q."/>
            <person name="Gargeya S."/>
            <person name="Fitzgerald M."/>
            <person name="Haas B."/>
            <person name="Abouelleil A."/>
            <person name="Allen A.W."/>
            <person name="Alvarado L."/>
            <person name="Arachchi H.M."/>
            <person name="Berlin A.M."/>
            <person name="Chapman S.B."/>
            <person name="Gainer-Dewar J."/>
            <person name="Goldberg J."/>
            <person name="Griggs A."/>
            <person name="Gujja S."/>
            <person name="Hansen M."/>
            <person name="Howarth C."/>
            <person name="Imamovic A."/>
            <person name="Ireland A."/>
            <person name="Larimer J."/>
            <person name="McCowan C."/>
            <person name="Murphy C."/>
            <person name="Pearson M."/>
            <person name="Poon T.W."/>
            <person name="Priest M."/>
            <person name="Roberts A."/>
            <person name="Saif S."/>
            <person name="Shea T."/>
            <person name="Sisk P."/>
            <person name="Sykes S."/>
            <person name="Wortman J."/>
            <person name="Nusbaum C."/>
            <person name="Birren B."/>
        </authorList>
    </citation>
    <scope>NUCLEOTIDE SEQUENCE [LARGE SCALE GENOMIC DNA]</scope>
    <source>
        <strain evidence="7 8">CBS 119918</strain>
    </source>
</reference>
<dbReference type="Gene3D" id="3.50.50.60">
    <property type="entry name" value="FAD/NAD(P)-binding domain"/>
    <property type="match status" value="1"/>
</dbReference>
<name>A0A072P757_9EURO</name>
<gene>
    <name evidence="7" type="ORF">A1O9_08766</name>
</gene>
<accession>A0A072P757</accession>
<evidence type="ECO:0000256" key="1">
    <source>
        <dbReference type="ARBA" id="ARBA00001974"/>
    </source>
</evidence>
<evidence type="ECO:0000256" key="4">
    <source>
        <dbReference type="ARBA" id="ARBA00022827"/>
    </source>
</evidence>
<sequence>MATNKDASIAIIGGGAWGLSTAYHLVRAGHTNIIVFERGREIPSPYSAANDLNKIVRAQYDTDFYTDLGLEAIEGWKTPDFAPYYHQTGHLVTVSGQAPRKAVQHHDEAFAYVSRHPVLSAGVKPINTRAEFKDCAWQLTGPLNGFKGYFNRLEGYAHSSNALRGIFTLLVGQGVKFLLGPDEGQVVELLNDASAGKEGTSRRCTGVRTRGGKLHTAQVTICALGAYGASLVPQLGTFNVARCWSVAHIQLTNSECDILRGLPIVNIRDLGFYFEPDPATRLLKLCHLGAGFSNTDRSTGISLPPLNDHDSSSAQTYIPLEDERQLRTMLRETLPWLANRPFVDTKLCWFSDTRDSDYCIDFVPDTEKSLVVLSGDSGHGFKMMPVFGKWVKDLLAKGEQSLLRWQWKVVEDGASGDWGNDVSWRFGEAKELHQIVEERSRMIKARLS</sequence>
<evidence type="ECO:0000256" key="2">
    <source>
        <dbReference type="ARBA" id="ARBA00010989"/>
    </source>
</evidence>
<dbReference type="PANTHER" id="PTHR10961:SF26">
    <property type="entry name" value="L-SACCHAROPINE OXIDASE"/>
    <property type="match status" value="1"/>
</dbReference>
<dbReference type="Pfam" id="PF01266">
    <property type="entry name" value="DAO"/>
    <property type="match status" value="1"/>
</dbReference>
<keyword evidence="8" id="KW-1185">Reference proteome</keyword>
<comment type="similarity">
    <text evidence="2">Belongs to the MSOX/MTOX family.</text>
</comment>
<proteinExistence type="inferred from homology"/>
<dbReference type="SUPFAM" id="SSF51905">
    <property type="entry name" value="FAD/NAD(P)-binding domain"/>
    <property type="match status" value="1"/>
</dbReference>
<dbReference type="RefSeq" id="XP_013257703.1">
    <property type="nucleotide sequence ID" value="XM_013402249.1"/>
</dbReference>
<comment type="caution">
    <text evidence="7">The sequence shown here is derived from an EMBL/GenBank/DDBJ whole genome shotgun (WGS) entry which is preliminary data.</text>
</comment>
<dbReference type="GO" id="GO:0008115">
    <property type="term" value="F:sarcosine oxidase activity"/>
    <property type="evidence" value="ECO:0007669"/>
    <property type="project" value="TreeGrafter"/>
</dbReference>
<dbReference type="STRING" id="1182545.A0A072P757"/>
<dbReference type="AlphaFoldDB" id="A0A072P757"/>